<proteinExistence type="predicted"/>
<reference evidence="4 5" key="1">
    <citation type="submission" date="2018-05" db="EMBL/GenBank/DDBJ databases">
        <title>Marinifilum breve JC075T sp. nov., a marine bacterium isolated from Yongle Blue Hole in the South China Sea.</title>
        <authorList>
            <person name="Fu T."/>
        </authorList>
    </citation>
    <scope>NUCLEOTIDE SEQUENCE [LARGE SCALE GENOMIC DNA]</scope>
    <source>
        <strain evidence="4 5">JC075</strain>
    </source>
</reference>
<keyword evidence="5" id="KW-1185">Reference proteome</keyword>
<keyword evidence="2 4" id="KW-0808">Transferase</keyword>
<organism evidence="4 5">
    <name type="scientific">Marinifilum breve</name>
    <dbReference type="NCBI Taxonomy" id="2184082"/>
    <lineage>
        <taxon>Bacteria</taxon>
        <taxon>Pseudomonadati</taxon>
        <taxon>Bacteroidota</taxon>
        <taxon>Bacteroidia</taxon>
        <taxon>Marinilabiliales</taxon>
        <taxon>Marinifilaceae</taxon>
    </lineage>
</organism>
<accession>A0A2V3ZS01</accession>
<protein>
    <submittedName>
        <fullName evidence="4">Methyltransferase</fullName>
    </submittedName>
</protein>
<dbReference type="GO" id="GO:0008171">
    <property type="term" value="F:O-methyltransferase activity"/>
    <property type="evidence" value="ECO:0007669"/>
    <property type="project" value="InterPro"/>
</dbReference>
<dbReference type="EMBL" id="QFLI01000013">
    <property type="protein sequence ID" value="PXX96066.1"/>
    <property type="molecule type" value="Genomic_DNA"/>
</dbReference>
<evidence type="ECO:0000313" key="5">
    <source>
        <dbReference type="Proteomes" id="UP000248079"/>
    </source>
</evidence>
<evidence type="ECO:0000256" key="2">
    <source>
        <dbReference type="ARBA" id="ARBA00022679"/>
    </source>
</evidence>
<keyword evidence="1 4" id="KW-0489">Methyltransferase</keyword>
<dbReference type="PROSITE" id="PS51682">
    <property type="entry name" value="SAM_OMT_I"/>
    <property type="match status" value="1"/>
</dbReference>
<dbReference type="InterPro" id="IPR029063">
    <property type="entry name" value="SAM-dependent_MTases_sf"/>
</dbReference>
<dbReference type="SUPFAM" id="SSF53335">
    <property type="entry name" value="S-adenosyl-L-methionine-dependent methyltransferases"/>
    <property type="match status" value="1"/>
</dbReference>
<dbReference type="GO" id="GO:0032259">
    <property type="term" value="P:methylation"/>
    <property type="evidence" value="ECO:0007669"/>
    <property type="project" value="UniProtKB-KW"/>
</dbReference>
<evidence type="ECO:0000256" key="1">
    <source>
        <dbReference type="ARBA" id="ARBA00022603"/>
    </source>
</evidence>
<dbReference type="InterPro" id="IPR050362">
    <property type="entry name" value="Cation-dep_OMT"/>
</dbReference>
<dbReference type="Proteomes" id="UP000248079">
    <property type="component" value="Unassembled WGS sequence"/>
</dbReference>
<dbReference type="InterPro" id="IPR002935">
    <property type="entry name" value="SAM_O-MeTrfase"/>
</dbReference>
<keyword evidence="3" id="KW-0949">S-adenosyl-L-methionine</keyword>
<evidence type="ECO:0000256" key="3">
    <source>
        <dbReference type="ARBA" id="ARBA00022691"/>
    </source>
</evidence>
<dbReference type="Pfam" id="PF01596">
    <property type="entry name" value="Methyltransf_3"/>
    <property type="match status" value="1"/>
</dbReference>
<sequence>MLEINKELEEYILTHTENEDQVLKDLTRETHVKMLRPRMLSGHMQGKFLKMICQMMNPKRVLEIGTYTGYSAISMAMGTSSDCVIHTIDCNDELEYFTRKFIKQSGCEDKIEFHIGEALDIIPNIDEEFDLVFIDADKRQYIEYFEAVYLKLKQGGFILADDVLWDGKVLEEVESKDKQTQGILAFNDFIQNDNRVENLMLPIRHGLMMIRKK</sequence>
<dbReference type="AlphaFoldDB" id="A0A2V3ZS01"/>
<dbReference type="PANTHER" id="PTHR10509">
    <property type="entry name" value="O-METHYLTRANSFERASE-RELATED"/>
    <property type="match status" value="1"/>
</dbReference>
<evidence type="ECO:0000313" key="4">
    <source>
        <dbReference type="EMBL" id="PXX96066.1"/>
    </source>
</evidence>
<dbReference type="CDD" id="cd02440">
    <property type="entry name" value="AdoMet_MTases"/>
    <property type="match status" value="1"/>
</dbReference>
<dbReference type="GO" id="GO:0008757">
    <property type="term" value="F:S-adenosylmethionine-dependent methyltransferase activity"/>
    <property type="evidence" value="ECO:0007669"/>
    <property type="project" value="TreeGrafter"/>
</dbReference>
<comment type="caution">
    <text evidence="4">The sequence shown here is derived from an EMBL/GenBank/DDBJ whole genome shotgun (WGS) entry which is preliminary data.</text>
</comment>
<gene>
    <name evidence="4" type="ORF">DF185_21160</name>
</gene>
<name>A0A2V3ZS01_9BACT</name>
<dbReference type="RefSeq" id="WP_110363432.1">
    <property type="nucleotide sequence ID" value="NZ_QFLI01000013.1"/>
</dbReference>
<dbReference type="OrthoDB" id="9799672at2"/>
<dbReference type="PANTHER" id="PTHR10509:SF14">
    <property type="entry name" value="CAFFEOYL-COA O-METHYLTRANSFERASE 3-RELATED"/>
    <property type="match status" value="1"/>
</dbReference>
<dbReference type="Gene3D" id="3.40.50.150">
    <property type="entry name" value="Vaccinia Virus protein VP39"/>
    <property type="match status" value="1"/>
</dbReference>